<reference evidence="2" key="1">
    <citation type="submission" date="2023-07" db="EMBL/GenBank/DDBJ databases">
        <title>draft genome sequence of fig (Ficus carica).</title>
        <authorList>
            <person name="Takahashi T."/>
            <person name="Nishimura K."/>
        </authorList>
    </citation>
    <scope>NUCLEOTIDE SEQUENCE</scope>
</reference>
<dbReference type="EMBL" id="BTGU01000037">
    <property type="protein sequence ID" value="GMN51404.1"/>
    <property type="molecule type" value="Genomic_DNA"/>
</dbReference>
<accession>A0AA88A8S7</accession>
<evidence type="ECO:0000313" key="2">
    <source>
        <dbReference type="EMBL" id="GMN51404.1"/>
    </source>
</evidence>
<dbReference type="PANTHER" id="PTHR33240:SF15">
    <property type="entry name" value="GAG-PRO-LIKE PROTEIN"/>
    <property type="match status" value="1"/>
</dbReference>
<gene>
    <name evidence="2" type="ORF">TIFTF001_020559</name>
</gene>
<feature type="compositionally biased region" description="Low complexity" evidence="1">
    <location>
        <begin position="240"/>
        <end position="250"/>
    </location>
</feature>
<sequence>METVDDVIVPTLKTTYSLRTRCARTSRLYWSCQWRRSDHLTRPNQTRKVGLRLSPLDFNILAQVTRPRPQLSPLQDGRPRLPLSHRSVLTDNRTVVRRVTPTTLHNLTPDIRAHGIRLVEIKYSHTRSMSTYRDHSEHDPSRSPEDLNPWETPINRRVPHPLRYPIGVPLTLRHGARAPRKPTQTEILTGNIQNLTNMVRVLADAFREFRGTLPHPALEEEAEDSSPTGRCRSAERSRSLGLVGQGVEAAGAGGEPKKREARPRRAQFESQCQNRSVKKPPKVETDDQNKLDHLQQQLDLLMSQRYGLEQVRAVDLPFIPSIMAAPYPARFKMLTVATYHGSMDADEHLENYQAHMLIQNANEVMLCKTFCLTLSSTAQQWVIAQKHAEAEDYNKGRNSAIGETSCPIGKSKPKKDRAGQTGAAIEKAIDKAEAAPKSKTLAGRFRQYTLLVTTAEHLQDQIELLVWNGHLREIVEKAITPENGANRISQVRPYPVPVTGDRTNAGELKHIVHTIFGETATGDTTSSRRSYARDTRQVARGEYMNIAEYIVKMSRQDSVLITLTDNETNKLLHPHNDALVRKIKITDNTVKRVLINNGSSADILIMDTFTRLNIGGAILASIQTPLYGFMSECVRAAGLIYLLITIGDGPKKAT</sequence>
<dbReference type="Proteomes" id="UP001187192">
    <property type="component" value="Unassembled WGS sequence"/>
</dbReference>
<name>A0AA88A8S7_FICCA</name>
<keyword evidence="3" id="KW-1185">Reference proteome</keyword>
<feature type="compositionally biased region" description="Basic and acidic residues" evidence="1">
    <location>
        <begin position="132"/>
        <end position="145"/>
    </location>
</feature>
<proteinExistence type="predicted"/>
<protein>
    <submittedName>
        <fullName evidence="2">Uncharacterized protein</fullName>
    </submittedName>
</protein>
<feature type="region of interest" description="Disordered" evidence="1">
    <location>
        <begin position="214"/>
        <end position="289"/>
    </location>
</feature>
<feature type="region of interest" description="Disordered" evidence="1">
    <location>
        <begin position="129"/>
        <end position="154"/>
    </location>
</feature>
<organism evidence="2 3">
    <name type="scientific">Ficus carica</name>
    <name type="common">Common fig</name>
    <dbReference type="NCBI Taxonomy" id="3494"/>
    <lineage>
        <taxon>Eukaryota</taxon>
        <taxon>Viridiplantae</taxon>
        <taxon>Streptophyta</taxon>
        <taxon>Embryophyta</taxon>
        <taxon>Tracheophyta</taxon>
        <taxon>Spermatophyta</taxon>
        <taxon>Magnoliopsida</taxon>
        <taxon>eudicotyledons</taxon>
        <taxon>Gunneridae</taxon>
        <taxon>Pentapetalae</taxon>
        <taxon>rosids</taxon>
        <taxon>fabids</taxon>
        <taxon>Rosales</taxon>
        <taxon>Moraceae</taxon>
        <taxon>Ficeae</taxon>
        <taxon>Ficus</taxon>
    </lineage>
</organism>
<evidence type="ECO:0000313" key="3">
    <source>
        <dbReference type="Proteomes" id="UP001187192"/>
    </source>
</evidence>
<comment type="caution">
    <text evidence="2">The sequence shown here is derived from an EMBL/GenBank/DDBJ whole genome shotgun (WGS) entry which is preliminary data.</text>
</comment>
<dbReference type="AlphaFoldDB" id="A0AA88A8S7"/>
<dbReference type="PANTHER" id="PTHR33240">
    <property type="entry name" value="OS08G0508500 PROTEIN"/>
    <property type="match status" value="1"/>
</dbReference>
<evidence type="ECO:0000256" key="1">
    <source>
        <dbReference type="SAM" id="MobiDB-lite"/>
    </source>
</evidence>